<sequence length="269" mass="30642">MSGSQMKYIVEDKIVFRPDDGAFWMTEREDEKVILPPIVSRLMALLLEEQGKIMTRDEIMERVWTIHGLEPSGNSLNQYISNIRRHFQNVGLGEEVIKTIPRIGFVLSSEIKIEKDIHRPVISEPLSENHHPELIKDIHSGLALRSSSFYALLAVIILVIVCTPFLFKAGINRVNNNNLIIDPVVIGKINQCNVSTLQMENTSHHSDFRALSQRIFDAKNIHCLKDETAFLFVQSSVFYDQPGRVFVSVCDNSNGILVSCKNYSFNNWL</sequence>
<dbReference type="InterPro" id="IPR016032">
    <property type="entry name" value="Sig_transdc_resp-reg_C-effctor"/>
</dbReference>
<dbReference type="GO" id="GO:0006355">
    <property type="term" value="P:regulation of DNA-templated transcription"/>
    <property type="evidence" value="ECO:0007669"/>
    <property type="project" value="InterPro"/>
</dbReference>
<evidence type="ECO:0000256" key="2">
    <source>
        <dbReference type="PROSITE-ProRule" id="PRU01091"/>
    </source>
</evidence>
<protein>
    <recommendedName>
        <fullName evidence="4">OmpR/PhoB-type domain-containing protein</fullName>
    </recommendedName>
</protein>
<evidence type="ECO:0000313" key="5">
    <source>
        <dbReference type="EMBL" id="RAZ62020.1"/>
    </source>
</evidence>
<proteinExistence type="predicted"/>
<dbReference type="EMBL" id="QMDH01000069">
    <property type="protein sequence ID" value="RAZ62020.1"/>
    <property type="molecule type" value="Genomic_DNA"/>
</dbReference>
<keyword evidence="3" id="KW-0812">Transmembrane</keyword>
<dbReference type="Proteomes" id="UP000251576">
    <property type="component" value="Unassembled WGS sequence"/>
</dbReference>
<dbReference type="InterPro" id="IPR036388">
    <property type="entry name" value="WH-like_DNA-bd_sf"/>
</dbReference>
<dbReference type="Gene3D" id="1.10.10.10">
    <property type="entry name" value="Winged helix-like DNA-binding domain superfamily/Winged helix DNA-binding domain"/>
    <property type="match status" value="1"/>
</dbReference>
<reference evidence="5 6" key="1">
    <citation type="submission" date="2018-06" db="EMBL/GenBank/DDBJ databases">
        <title>ACT-28, a chromosomally-encoded AmpC with carbapenemase activity from Enterobacter kobei.</title>
        <authorList>
            <person name="Jousset A.B."/>
            <person name="Oueslati S."/>
            <person name="Bernabeu S."/>
            <person name="Takissian J."/>
            <person name="Creton E."/>
            <person name="Vogel A."/>
            <person name="Cotellon G."/>
            <person name="Bonnin R.A."/>
            <person name="Dortet L."/>
            <person name="Naas T."/>
        </authorList>
    </citation>
    <scope>NUCLEOTIDE SEQUENCE [LARGE SCALE GENOMIC DNA]</scope>
    <source>
        <strain evidence="5 6">99B3</strain>
    </source>
</reference>
<gene>
    <name evidence="5" type="ORF">DP202_24955</name>
</gene>
<accession>A0A330G564</accession>
<keyword evidence="1 2" id="KW-0238">DNA-binding</keyword>
<dbReference type="InterPro" id="IPR001867">
    <property type="entry name" value="OmpR/PhoB-type_DNA-bd"/>
</dbReference>
<feature type="domain" description="OmpR/PhoB-type" evidence="4">
    <location>
        <begin position="5"/>
        <end position="109"/>
    </location>
</feature>
<dbReference type="PROSITE" id="PS51755">
    <property type="entry name" value="OMPR_PHOB"/>
    <property type="match status" value="1"/>
</dbReference>
<evidence type="ECO:0000259" key="4">
    <source>
        <dbReference type="PROSITE" id="PS51755"/>
    </source>
</evidence>
<keyword evidence="3" id="KW-1133">Transmembrane helix</keyword>
<name>A0A330G564_ENTCL</name>
<dbReference type="SMART" id="SM00862">
    <property type="entry name" value="Trans_reg_C"/>
    <property type="match status" value="1"/>
</dbReference>
<keyword evidence="3" id="KW-0472">Membrane</keyword>
<feature type="DNA-binding region" description="OmpR/PhoB-type" evidence="2">
    <location>
        <begin position="5"/>
        <end position="109"/>
    </location>
</feature>
<organism evidence="5 6">
    <name type="scientific">Enterobacter cloacae</name>
    <dbReference type="NCBI Taxonomy" id="550"/>
    <lineage>
        <taxon>Bacteria</taxon>
        <taxon>Pseudomonadati</taxon>
        <taxon>Pseudomonadota</taxon>
        <taxon>Gammaproteobacteria</taxon>
        <taxon>Enterobacterales</taxon>
        <taxon>Enterobacteriaceae</taxon>
        <taxon>Enterobacter</taxon>
        <taxon>Enterobacter cloacae complex</taxon>
    </lineage>
</organism>
<dbReference type="CDD" id="cd00383">
    <property type="entry name" value="trans_reg_C"/>
    <property type="match status" value="1"/>
</dbReference>
<dbReference type="GO" id="GO:0003677">
    <property type="term" value="F:DNA binding"/>
    <property type="evidence" value="ECO:0007669"/>
    <property type="project" value="UniProtKB-UniRule"/>
</dbReference>
<comment type="caution">
    <text evidence="5">The sequence shown here is derived from an EMBL/GenBank/DDBJ whole genome shotgun (WGS) entry which is preliminary data.</text>
</comment>
<evidence type="ECO:0000256" key="1">
    <source>
        <dbReference type="ARBA" id="ARBA00023125"/>
    </source>
</evidence>
<dbReference type="GO" id="GO:0000160">
    <property type="term" value="P:phosphorelay signal transduction system"/>
    <property type="evidence" value="ECO:0007669"/>
    <property type="project" value="InterPro"/>
</dbReference>
<dbReference type="SUPFAM" id="SSF46894">
    <property type="entry name" value="C-terminal effector domain of the bipartite response regulators"/>
    <property type="match status" value="1"/>
</dbReference>
<evidence type="ECO:0000256" key="3">
    <source>
        <dbReference type="SAM" id="Phobius"/>
    </source>
</evidence>
<dbReference type="AlphaFoldDB" id="A0A330G564"/>
<dbReference type="Pfam" id="PF00486">
    <property type="entry name" value="Trans_reg_C"/>
    <property type="match status" value="1"/>
</dbReference>
<feature type="transmembrane region" description="Helical" evidence="3">
    <location>
        <begin position="149"/>
        <end position="167"/>
    </location>
</feature>
<evidence type="ECO:0000313" key="6">
    <source>
        <dbReference type="Proteomes" id="UP000251576"/>
    </source>
</evidence>